<proteinExistence type="inferred from homology"/>
<keyword evidence="4 7" id="KW-0812">Transmembrane</keyword>
<evidence type="ECO:0000313" key="10">
    <source>
        <dbReference type="Proteomes" id="UP001305702"/>
    </source>
</evidence>
<keyword evidence="10" id="KW-1185">Reference proteome</keyword>
<sequence length="321" mass="36615">MIARTRITRTSTKTARAPFRRTGTLRSYWKYRNLTLMLLPGIVYYFVFHYVPIYGVIIAFKDYSFSAGIWGSRWVGLEHFRLLLSRDSFWEVFRNTVVINGLKLIFGFPAPIVLAILLNEVRTAFFKRFVQTVSYLPHFLSWVILSGILIEFLSPSTGPVNIILQALGMKPIYFLADVNWFRSVLVTSDIWKDLGWGTIVYLAALTGVSPELHDAARVDGANRYHRMRYITLPSLIPVITIMLIFAVGKLVNDDFDQVFNLYNPSVYSVGDVISTYTYRSGLVQMEYSFATAVGLFKNVLALVLVLSANAIAKRINEYGLW</sequence>
<dbReference type="PANTHER" id="PTHR43227">
    <property type="entry name" value="BLL4140 PROTEIN"/>
    <property type="match status" value="1"/>
</dbReference>
<dbReference type="PANTHER" id="PTHR43227:SF11">
    <property type="entry name" value="BLL4140 PROTEIN"/>
    <property type="match status" value="1"/>
</dbReference>
<dbReference type="Pfam" id="PF00528">
    <property type="entry name" value="BPD_transp_1"/>
    <property type="match status" value="1"/>
</dbReference>
<keyword evidence="6 7" id="KW-0472">Membrane</keyword>
<dbReference type="Gene3D" id="1.10.3720.10">
    <property type="entry name" value="MetI-like"/>
    <property type="match status" value="1"/>
</dbReference>
<comment type="similarity">
    <text evidence="7">Belongs to the binding-protein-dependent transport system permease family.</text>
</comment>
<dbReference type="EMBL" id="CP130318">
    <property type="protein sequence ID" value="WNQ10730.1"/>
    <property type="molecule type" value="Genomic_DNA"/>
</dbReference>
<dbReference type="KEGG" id="paun:MJA45_24420"/>
<gene>
    <name evidence="9" type="ORF">MJA45_24420</name>
</gene>
<name>A0AA96LEP1_9BACL</name>
<evidence type="ECO:0000256" key="3">
    <source>
        <dbReference type="ARBA" id="ARBA00022475"/>
    </source>
</evidence>
<evidence type="ECO:0000256" key="4">
    <source>
        <dbReference type="ARBA" id="ARBA00022692"/>
    </source>
</evidence>
<protein>
    <submittedName>
        <fullName evidence="9">ABC transporter permease subunit</fullName>
    </submittedName>
</protein>
<evidence type="ECO:0000256" key="1">
    <source>
        <dbReference type="ARBA" id="ARBA00004651"/>
    </source>
</evidence>
<dbReference type="SUPFAM" id="SSF161098">
    <property type="entry name" value="MetI-like"/>
    <property type="match status" value="1"/>
</dbReference>
<dbReference type="CDD" id="cd06261">
    <property type="entry name" value="TM_PBP2"/>
    <property type="match status" value="1"/>
</dbReference>
<keyword evidence="3" id="KW-1003">Cell membrane</keyword>
<dbReference type="InterPro" id="IPR050809">
    <property type="entry name" value="UgpAE/MalFG_permease"/>
</dbReference>
<dbReference type="AlphaFoldDB" id="A0AA96LEP1"/>
<evidence type="ECO:0000313" key="9">
    <source>
        <dbReference type="EMBL" id="WNQ10730.1"/>
    </source>
</evidence>
<feature type="transmembrane region" description="Helical" evidence="7">
    <location>
        <begin position="36"/>
        <end position="60"/>
    </location>
</feature>
<dbReference type="RefSeq" id="WP_315604504.1">
    <property type="nucleotide sequence ID" value="NZ_CP130318.1"/>
</dbReference>
<dbReference type="InterPro" id="IPR000515">
    <property type="entry name" value="MetI-like"/>
</dbReference>
<organism evidence="9 10">
    <name type="scientific">Paenibacillus aurantius</name>
    <dbReference type="NCBI Taxonomy" id="2918900"/>
    <lineage>
        <taxon>Bacteria</taxon>
        <taxon>Bacillati</taxon>
        <taxon>Bacillota</taxon>
        <taxon>Bacilli</taxon>
        <taxon>Bacillales</taxon>
        <taxon>Paenibacillaceae</taxon>
        <taxon>Paenibacillus</taxon>
    </lineage>
</organism>
<evidence type="ECO:0000256" key="2">
    <source>
        <dbReference type="ARBA" id="ARBA00022448"/>
    </source>
</evidence>
<dbReference type="GO" id="GO:0005886">
    <property type="term" value="C:plasma membrane"/>
    <property type="evidence" value="ECO:0007669"/>
    <property type="project" value="UniProtKB-SubCell"/>
</dbReference>
<feature type="transmembrane region" description="Helical" evidence="7">
    <location>
        <begin position="97"/>
        <end position="117"/>
    </location>
</feature>
<dbReference type="PROSITE" id="PS50928">
    <property type="entry name" value="ABC_TM1"/>
    <property type="match status" value="1"/>
</dbReference>
<evidence type="ECO:0000259" key="8">
    <source>
        <dbReference type="PROSITE" id="PS50928"/>
    </source>
</evidence>
<accession>A0AA96LEP1</accession>
<reference evidence="9 10" key="1">
    <citation type="submission" date="2022-02" db="EMBL/GenBank/DDBJ databases">
        <title>Paenibacillus sp. MBLB1776 Whole Genome Shotgun Sequencing.</title>
        <authorList>
            <person name="Hwang C.Y."/>
            <person name="Cho E.-S."/>
            <person name="Seo M.-J."/>
        </authorList>
    </citation>
    <scope>NUCLEOTIDE SEQUENCE [LARGE SCALE GENOMIC DNA]</scope>
    <source>
        <strain evidence="9 10">MBLB1776</strain>
    </source>
</reference>
<dbReference type="InterPro" id="IPR035906">
    <property type="entry name" value="MetI-like_sf"/>
</dbReference>
<comment type="subcellular location">
    <subcellularLocation>
        <location evidence="1 7">Cell membrane</location>
        <topology evidence="1 7">Multi-pass membrane protein</topology>
    </subcellularLocation>
</comment>
<evidence type="ECO:0000256" key="5">
    <source>
        <dbReference type="ARBA" id="ARBA00022989"/>
    </source>
</evidence>
<evidence type="ECO:0000256" key="7">
    <source>
        <dbReference type="RuleBase" id="RU363032"/>
    </source>
</evidence>
<feature type="transmembrane region" description="Helical" evidence="7">
    <location>
        <begin position="287"/>
        <end position="312"/>
    </location>
</feature>
<keyword evidence="5 7" id="KW-1133">Transmembrane helix</keyword>
<dbReference type="Proteomes" id="UP001305702">
    <property type="component" value="Chromosome"/>
</dbReference>
<evidence type="ECO:0000256" key="6">
    <source>
        <dbReference type="ARBA" id="ARBA00023136"/>
    </source>
</evidence>
<feature type="transmembrane region" description="Helical" evidence="7">
    <location>
        <begin position="229"/>
        <end position="251"/>
    </location>
</feature>
<dbReference type="GO" id="GO:0055085">
    <property type="term" value="P:transmembrane transport"/>
    <property type="evidence" value="ECO:0007669"/>
    <property type="project" value="InterPro"/>
</dbReference>
<keyword evidence="2 7" id="KW-0813">Transport</keyword>
<feature type="domain" description="ABC transmembrane type-1" evidence="8">
    <location>
        <begin position="93"/>
        <end position="308"/>
    </location>
</feature>